<name>A0A5D0HTD7_9FLAO</name>
<dbReference type="AlphaFoldDB" id="A0A5D0HTD7"/>
<gene>
    <name evidence="3" type="ORF">FUA24_15220</name>
</gene>
<evidence type="ECO:0000256" key="2">
    <source>
        <dbReference type="SAM" id="SignalP"/>
    </source>
</evidence>
<dbReference type="InterPro" id="IPR011050">
    <property type="entry name" value="Pectin_lyase_fold/virulence"/>
</dbReference>
<dbReference type="OrthoDB" id="9763537at2"/>
<proteinExistence type="predicted"/>
<reference evidence="3 4" key="1">
    <citation type="submission" date="2019-08" db="EMBL/GenBank/DDBJ databases">
        <title>Seonamhaeicola sediminis sp. nov., isolated from marine sediment.</title>
        <authorList>
            <person name="Cao W.R."/>
        </authorList>
    </citation>
    <scope>NUCLEOTIDE SEQUENCE [LARGE SCALE GENOMIC DNA]</scope>
    <source>
        <strain evidence="3 4">B011</strain>
    </source>
</reference>
<evidence type="ECO:0000256" key="1">
    <source>
        <dbReference type="ARBA" id="ARBA00022729"/>
    </source>
</evidence>
<comment type="caution">
    <text evidence="3">The sequence shown here is derived from an EMBL/GenBank/DDBJ whole genome shotgun (WGS) entry which is preliminary data.</text>
</comment>
<sequence length="873" mass="96946">MKKDLLLLFFLSLTAFLSAQNTYYVATDGDDANAGTMASPFKTFNKVVSEMSAGDTCVIREGVYEEELVINKNGSAGNYLTFKAADGEVVEVRATAKLSGWQVHSGSIYKVSVDMQVKDGDDMDSNDVTYKTRYRAVYHNNEYMDLARWPNNTDNNRWTVDCHPVENGDGSHFVVSGIQNIDWTGGLVYYLGAHSGASWTREITSSSSTRIDFTSVDTSRWPFSTHNPQTWRNYPGNNRGQLFLFNKLEALDHAREWYYDDTAKVLYFQTADGSMPADNTVEYATRKFAAQIQGDYIKIEGINFFGGSVKIHNNADNNQLLNCKIVHGSEGHDSLKNTSAQVGEASIEILGDNTLVKGCAINHSSVSGILIAGWAADDCILEGNTISNTDYVGIHASPIRTSGDNIKIVKNTIFNTGRDGMYVAGQNCEIAYNDVSASQKINSDSGVFYTVGNDNLKNNEIHHNWFHDATAPSYSHNPSDPGKAAGIYLDNDSKGYTVHHNVVWNVSWSGYQVNWNNTHLDFFHNTIWNAERAMDSWDINGPQENNKVYNSFANTGDWFTKTATDFDIQNSPIFSDSPFEDASTQNFMPKSSSSLVDQGQVITGFNKSFKGTAPDIGAYERGGTRWTAGVNAIEDTGEPLDWSIYDTQFRIKVNAETCPDADNGKVNILADVELEYVVTFNSNDTEFTKETTIENLAPGNYTLCIALKSEPNESQCYEVEIKETEGLSGKTILNKDNYTVNITQGTPPFNVVVNNELVLQTSDYSFSVPVNQGDIVEVISDKDCEGKLIESIDFYKNITAYPNPTTGDFQFVLPVDEGNILIEVYNIHSQMLSSRVYTIQSGVVNMTIENNEPGIYFAKIITNQPRIIKIIKN</sequence>
<evidence type="ECO:0000313" key="4">
    <source>
        <dbReference type="Proteomes" id="UP000323930"/>
    </source>
</evidence>
<organism evidence="3 4">
    <name type="scientific">Seonamhaeicola marinus</name>
    <dbReference type="NCBI Taxonomy" id="1912246"/>
    <lineage>
        <taxon>Bacteria</taxon>
        <taxon>Pseudomonadati</taxon>
        <taxon>Bacteroidota</taxon>
        <taxon>Flavobacteriia</taxon>
        <taxon>Flavobacteriales</taxon>
        <taxon>Flavobacteriaceae</taxon>
    </lineage>
</organism>
<dbReference type="InterPro" id="IPR006626">
    <property type="entry name" value="PbH1"/>
</dbReference>
<dbReference type="Proteomes" id="UP000323930">
    <property type="component" value="Unassembled WGS sequence"/>
</dbReference>
<accession>A0A5D0HTD7</accession>
<dbReference type="InterPro" id="IPR026444">
    <property type="entry name" value="Secre_tail"/>
</dbReference>
<dbReference type="PANTHER" id="PTHR36453:SF1">
    <property type="entry name" value="RIGHT HANDED BETA HELIX DOMAIN-CONTAINING PROTEIN"/>
    <property type="match status" value="1"/>
</dbReference>
<dbReference type="RefSeq" id="WP_148543821.1">
    <property type="nucleotide sequence ID" value="NZ_VSDQ01000679.1"/>
</dbReference>
<dbReference type="EMBL" id="VSDQ01000679">
    <property type="protein sequence ID" value="TYA74663.1"/>
    <property type="molecule type" value="Genomic_DNA"/>
</dbReference>
<dbReference type="InterPro" id="IPR012334">
    <property type="entry name" value="Pectin_lyas_fold"/>
</dbReference>
<feature type="chain" id="PRO_5022709263" evidence="2">
    <location>
        <begin position="20"/>
        <end position="873"/>
    </location>
</feature>
<dbReference type="SMART" id="SM00710">
    <property type="entry name" value="PbH1"/>
    <property type="match status" value="5"/>
</dbReference>
<evidence type="ECO:0000313" key="3">
    <source>
        <dbReference type="EMBL" id="TYA74663.1"/>
    </source>
</evidence>
<feature type="signal peptide" evidence="2">
    <location>
        <begin position="1"/>
        <end position="19"/>
    </location>
</feature>
<protein>
    <submittedName>
        <fullName evidence="3">T9SS type A sorting domain-containing protein</fullName>
    </submittedName>
</protein>
<keyword evidence="1 2" id="KW-0732">Signal</keyword>
<keyword evidence="4" id="KW-1185">Reference proteome</keyword>
<dbReference type="Gene3D" id="2.160.20.10">
    <property type="entry name" value="Single-stranded right-handed beta-helix, Pectin lyase-like"/>
    <property type="match status" value="2"/>
</dbReference>
<dbReference type="PANTHER" id="PTHR36453">
    <property type="entry name" value="SECRETED PROTEIN-RELATED"/>
    <property type="match status" value="1"/>
</dbReference>
<dbReference type="NCBIfam" id="TIGR04183">
    <property type="entry name" value="Por_Secre_tail"/>
    <property type="match status" value="1"/>
</dbReference>
<dbReference type="SUPFAM" id="SSF51126">
    <property type="entry name" value="Pectin lyase-like"/>
    <property type="match status" value="1"/>
</dbReference>